<comment type="caution">
    <text evidence="1">The sequence shown here is derived from an EMBL/GenBank/DDBJ whole genome shotgun (WGS) entry which is preliminary data.</text>
</comment>
<evidence type="ECO:0000313" key="1">
    <source>
        <dbReference type="EMBL" id="KAK1331455.1"/>
    </source>
</evidence>
<organism evidence="1 2">
    <name type="scientific">Cnephaeus nilssonii</name>
    <name type="common">Northern bat</name>
    <name type="synonym">Eptesicus nilssonii</name>
    <dbReference type="NCBI Taxonomy" id="3371016"/>
    <lineage>
        <taxon>Eukaryota</taxon>
        <taxon>Metazoa</taxon>
        <taxon>Chordata</taxon>
        <taxon>Craniata</taxon>
        <taxon>Vertebrata</taxon>
        <taxon>Euteleostomi</taxon>
        <taxon>Mammalia</taxon>
        <taxon>Eutheria</taxon>
        <taxon>Laurasiatheria</taxon>
        <taxon>Chiroptera</taxon>
        <taxon>Yangochiroptera</taxon>
        <taxon>Vespertilionidae</taxon>
        <taxon>Cnephaeus</taxon>
    </lineage>
</organism>
<dbReference type="Proteomes" id="UP001177744">
    <property type="component" value="Unassembled WGS sequence"/>
</dbReference>
<keyword evidence="2" id="KW-1185">Reference proteome</keyword>
<accession>A0AA40LG62</accession>
<protein>
    <submittedName>
        <fullName evidence="1">Uncharacterized protein</fullName>
    </submittedName>
</protein>
<proteinExistence type="predicted"/>
<dbReference type="EMBL" id="JAULJE010000020">
    <property type="protein sequence ID" value="KAK1331455.1"/>
    <property type="molecule type" value="Genomic_DNA"/>
</dbReference>
<reference evidence="1" key="1">
    <citation type="submission" date="2023-06" db="EMBL/GenBank/DDBJ databases">
        <title>Reference genome for the Northern bat (Eptesicus nilssonii), a most northern bat species.</title>
        <authorList>
            <person name="Laine V.N."/>
            <person name="Pulliainen A.T."/>
            <person name="Lilley T.M."/>
        </authorList>
    </citation>
    <scope>NUCLEOTIDE SEQUENCE</scope>
    <source>
        <strain evidence="1">BLF_Eptnil</strain>
        <tissue evidence="1">Kidney</tissue>
    </source>
</reference>
<name>A0AA40LG62_CNENI</name>
<sequence length="83" mass="9344">MLKRRLALSCCRYRVSRVIVTEQMSGLLLRVPWNINTWCGAGGSHRCDSPRWLGAPSMADTIFGSGSHQWVCPNDRQLALRAK</sequence>
<dbReference type="AlphaFoldDB" id="A0AA40LG62"/>
<evidence type="ECO:0000313" key="2">
    <source>
        <dbReference type="Proteomes" id="UP001177744"/>
    </source>
</evidence>
<gene>
    <name evidence="1" type="ORF">QTO34_009411</name>
</gene>